<accession>A0A7T7M9H7</accession>
<proteinExistence type="predicted"/>
<evidence type="ECO:0000313" key="2">
    <source>
        <dbReference type="Proteomes" id="UP000595895"/>
    </source>
</evidence>
<dbReference type="AlphaFoldDB" id="A0A7T7M9H7"/>
<name>A0A7T7M9H7_9ACTO</name>
<gene>
    <name evidence="1" type="ORF">JG540_09945</name>
</gene>
<sequence>MWSLVDDRLIYLAPTRKPVGWGTDRAAGRERLYDAPATPLEQLLATDALTAREEDELVVYRDSLNPAKIARRIHDLQTSLIMQAKTKTDELYAAQVPNALPDVTNGIRVKKAS</sequence>
<dbReference type="KEGG" id="awe:JG540_09945"/>
<evidence type="ECO:0000313" key="1">
    <source>
        <dbReference type="EMBL" id="QQM67298.1"/>
    </source>
</evidence>
<keyword evidence="2" id="KW-1185">Reference proteome</keyword>
<dbReference type="EMBL" id="CP066802">
    <property type="protein sequence ID" value="QQM67298.1"/>
    <property type="molecule type" value="Genomic_DNA"/>
</dbReference>
<dbReference type="RefSeq" id="WP_200275756.1">
    <property type="nucleotide sequence ID" value="NZ_CP066802.1"/>
</dbReference>
<organism evidence="1 2">
    <name type="scientific">Actinomyces weissii</name>
    <dbReference type="NCBI Taxonomy" id="675090"/>
    <lineage>
        <taxon>Bacteria</taxon>
        <taxon>Bacillati</taxon>
        <taxon>Actinomycetota</taxon>
        <taxon>Actinomycetes</taxon>
        <taxon>Actinomycetales</taxon>
        <taxon>Actinomycetaceae</taxon>
        <taxon>Actinomyces</taxon>
    </lineage>
</organism>
<dbReference type="Proteomes" id="UP000595895">
    <property type="component" value="Chromosome"/>
</dbReference>
<reference evidence="1 2" key="1">
    <citation type="submission" date="2020-12" db="EMBL/GenBank/DDBJ databases">
        <authorList>
            <person name="Zhou J."/>
        </authorList>
    </citation>
    <scope>NUCLEOTIDE SEQUENCE [LARGE SCALE GENOMIC DNA]</scope>
    <source>
        <strain evidence="1 2">CCUG 61299</strain>
    </source>
</reference>
<protein>
    <submittedName>
        <fullName evidence="1">Uncharacterized protein</fullName>
    </submittedName>
</protein>